<dbReference type="InterPro" id="IPR050901">
    <property type="entry name" value="BP-dep_ABC_trans_perm"/>
</dbReference>
<proteinExistence type="inferred from homology"/>
<evidence type="ECO:0000313" key="11">
    <source>
        <dbReference type="EMBL" id="AKX34292.1"/>
    </source>
</evidence>
<feature type="transmembrane region" description="Helical" evidence="9">
    <location>
        <begin position="523"/>
        <end position="543"/>
    </location>
</feature>
<keyword evidence="4" id="KW-1003">Cell membrane</keyword>
<keyword evidence="6 9" id="KW-0812">Transmembrane</keyword>
<dbReference type="PANTHER" id="PTHR32243">
    <property type="entry name" value="MALTOSE TRANSPORT SYSTEM PERMEASE-RELATED"/>
    <property type="match status" value="1"/>
</dbReference>
<feature type="domain" description="ABC transmembrane type-1" evidence="10">
    <location>
        <begin position="591"/>
        <end position="786"/>
    </location>
</feature>
<dbReference type="Gene3D" id="1.10.3720.10">
    <property type="entry name" value="MetI-like"/>
    <property type="match status" value="1"/>
</dbReference>
<evidence type="ECO:0000313" key="12">
    <source>
        <dbReference type="Proteomes" id="UP000067476"/>
    </source>
</evidence>
<keyword evidence="8 9" id="KW-0472">Membrane</keyword>
<evidence type="ECO:0000256" key="4">
    <source>
        <dbReference type="ARBA" id="ARBA00022475"/>
    </source>
</evidence>
<evidence type="ECO:0000256" key="2">
    <source>
        <dbReference type="ARBA" id="ARBA00009047"/>
    </source>
</evidence>
<feature type="transmembrane region" description="Helical" evidence="9">
    <location>
        <begin position="766"/>
        <end position="786"/>
    </location>
</feature>
<dbReference type="STRING" id="216942.SLITO_v1c06630"/>
<dbReference type="Pfam" id="PF00528">
    <property type="entry name" value="BPD_transp_1"/>
    <property type="match status" value="1"/>
</dbReference>
<evidence type="ECO:0000256" key="1">
    <source>
        <dbReference type="ARBA" id="ARBA00004651"/>
    </source>
</evidence>
<dbReference type="AlphaFoldDB" id="A0A0K1W2I7"/>
<dbReference type="CDD" id="cd06261">
    <property type="entry name" value="TM_PBP2"/>
    <property type="match status" value="1"/>
</dbReference>
<dbReference type="InterPro" id="IPR000515">
    <property type="entry name" value="MetI-like"/>
</dbReference>
<dbReference type="Proteomes" id="UP000067476">
    <property type="component" value="Chromosome"/>
</dbReference>
<comment type="subcellular location">
    <subcellularLocation>
        <location evidence="1 9">Cell membrane</location>
        <topology evidence="1 9">Multi-pass membrane protein</topology>
    </subcellularLocation>
</comment>
<dbReference type="GO" id="GO:0015423">
    <property type="term" value="F:ABC-type maltose transporter activity"/>
    <property type="evidence" value="ECO:0007669"/>
    <property type="project" value="TreeGrafter"/>
</dbReference>
<keyword evidence="7 9" id="KW-1133">Transmembrane helix</keyword>
<dbReference type="GO" id="GO:0042956">
    <property type="term" value="P:maltodextrin transmembrane transport"/>
    <property type="evidence" value="ECO:0007669"/>
    <property type="project" value="TreeGrafter"/>
</dbReference>
<organism evidence="11 12">
    <name type="scientific">Spiroplasma litorale</name>
    <dbReference type="NCBI Taxonomy" id="216942"/>
    <lineage>
        <taxon>Bacteria</taxon>
        <taxon>Bacillati</taxon>
        <taxon>Mycoplasmatota</taxon>
        <taxon>Mollicutes</taxon>
        <taxon>Entomoplasmatales</taxon>
        <taxon>Spiroplasmataceae</taxon>
        <taxon>Spiroplasma</taxon>
    </lineage>
</organism>
<dbReference type="PANTHER" id="PTHR32243:SF50">
    <property type="entry name" value="MALTOSE_MALTODEXTRIN TRANSPORT SYSTEM PERMEASE PROTEIN MALG"/>
    <property type="match status" value="1"/>
</dbReference>
<sequence>MNNKVMEINNINLKSYVFDELLLDKCYVYKKNSFSKEYKYLETFLLNKLNKKNNLLYKSIIKNNQILFSILDVYKLTASEEDYNKNWKKFIIELYENVYLKFNDDIDYEMWNFKYDLNISDDDQYKINEIVDNILKVGLKKYFNKKYIYKIYETISKYFTNDLQLYLKDKLFKMFIFSYEIKAEIKTLIEETMVQSLNLNENFLRNSLEDQLRNIINDVSNLQLDSNLKNNILKIFISIQTNNHKKTFGDVVQKQLLKLKASRQAKMHGCTSQKILKSIHSEITYLKKYSKFIGADKYKDLNNINRSDINSLIFSYKKYDKSDRLTNVFEYLFKIKNIPYKKYYDIVIFIKFLALYLSFDYKNDSHNNTLLKSKTIIENILKFKLIKFGLNDNELKEVFSIKCTDNIKLSYLEKSKRIVSFLDKIITIDKELMCDVLTYWFYNNEMYEYDRLKKNKRKNLSFINEKFSYDNMVIVQNNMLEKIHDNLGVNNLKKENNLVTFLTEHKTKLYLLDRPPLTTSGKIGMFFCYLLIIIWVLIIVYPISQVFVQAFNYYSSYENSGRFAYFVLTDFDFSLANFRYLFNETYFGTWLYNTVIIAIITTLLVVVLISIIGYVFSRYRFRGKNLSLMMVFIIQSVPTISSFIIFYIMYSLLQTSVGINGNLMLILIYTGGALPGNAFVLKGYMDNISREIDDAAKIDGCNSFQIYWRMVVPLAKPMLSIIALWSFIGPFGDVFWPSILFGDTRQMTVAVGLASLSAGEAGLQQGAYAAGALLVAVPLMLLFIGLQNTISNGMSGNKEKG</sequence>
<dbReference type="InterPro" id="IPR035906">
    <property type="entry name" value="MetI-like_sf"/>
</dbReference>
<keyword evidence="3 9" id="KW-0813">Transport</keyword>
<evidence type="ECO:0000256" key="7">
    <source>
        <dbReference type="ARBA" id="ARBA00022989"/>
    </source>
</evidence>
<feature type="transmembrane region" description="Helical" evidence="9">
    <location>
        <begin position="628"/>
        <end position="650"/>
    </location>
</feature>
<dbReference type="EMBL" id="CP012357">
    <property type="protein sequence ID" value="AKX34292.1"/>
    <property type="molecule type" value="Genomic_DNA"/>
</dbReference>
<feature type="transmembrane region" description="Helical" evidence="9">
    <location>
        <begin position="662"/>
        <end position="685"/>
    </location>
</feature>
<reference evidence="11 12" key="1">
    <citation type="journal article" date="2015" name="Genome Announc.">
        <title>Complete Genome Sequence of Spiroplasma litorale TN-1T (DSM 21781), a Bacterium Isolated from a Green-Eyed Horsefly (Tabanus nigrovittatus).</title>
        <authorList>
            <person name="Lo W.S."/>
            <person name="Lai Y.C."/>
            <person name="Lien Y.W."/>
            <person name="Wang T.H."/>
            <person name="Kuo C.H."/>
        </authorList>
    </citation>
    <scope>NUCLEOTIDE SEQUENCE [LARGE SCALE GENOMIC DNA]</scope>
    <source>
        <strain evidence="11 12">TN-1</strain>
    </source>
</reference>
<protein>
    <submittedName>
        <fullName evidence="11">Arabinogalactan oligomer / maltooligosaccharide transport system permease protein</fullName>
    </submittedName>
</protein>
<dbReference type="PATRIC" id="fig|216942.3.peg.673"/>
<name>A0A0K1W2I7_9MOLU</name>
<evidence type="ECO:0000256" key="3">
    <source>
        <dbReference type="ARBA" id="ARBA00022448"/>
    </source>
</evidence>
<dbReference type="GO" id="GO:0005886">
    <property type="term" value="C:plasma membrane"/>
    <property type="evidence" value="ECO:0007669"/>
    <property type="project" value="UniProtKB-SubCell"/>
</dbReference>
<feature type="transmembrane region" description="Helical" evidence="9">
    <location>
        <begin position="706"/>
        <end position="728"/>
    </location>
</feature>
<evidence type="ECO:0000256" key="8">
    <source>
        <dbReference type="ARBA" id="ARBA00023136"/>
    </source>
</evidence>
<dbReference type="KEGG" id="sll:SLITO_v1c06630"/>
<gene>
    <name evidence="11" type="primary">ganQ</name>
    <name evidence="11" type="ORF">SLITO_v1c06630</name>
</gene>
<evidence type="ECO:0000256" key="9">
    <source>
        <dbReference type="RuleBase" id="RU363032"/>
    </source>
</evidence>
<keyword evidence="5" id="KW-0762">Sugar transport</keyword>
<dbReference type="RefSeq" id="WP_083433366.1">
    <property type="nucleotide sequence ID" value="NZ_CP012357.1"/>
</dbReference>
<dbReference type="PROSITE" id="PS50928">
    <property type="entry name" value="ABC_TM1"/>
    <property type="match status" value="1"/>
</dbReference>
<accession>A0A0K1W2I7</accession>
<dbReference type="OrthoDB" id="9784933at2"/>
<evidence type="ECO:0000256" key="5">
    <source>
        <dbReference type="ARBA" id="ARBA00022597"/>
    </source>
</evidence>
<keyword evidence="12" id="KW-1185">Reference proteome</keyword>
<evidence type="ECO:0000259" key="10">
    <source>
        <dbReference type="PROSITE" id="PS50928"/>
    </source>
</evidence>
<comment type="similarity">
    <text evidence="2">Belongs to the binding-protein-dependent transport system permease family. MalFG subfamily.</text>
</comment>
<feature type="transmembrane region" description="Helical" evidence="9">
    <location>
        <begin position="594"/>
        <end position="616"/>
    </location>
</feature>
<evidence type="ECO:0000256" key="6">
    <source>
        <dbReference type="ARBA" id="ARBA00022692"/>
    </source>
</evidence>
<dbReference type="SUPFAM" id="SSF161098">
    <property type="entry name" value="MetI-like"/>
    <property type="match status" value="1"/>
</dbReference>